<comment type="caution">
    <text evidence="1">The sequence shown here is derived from an EMBL/GenBank/DDBJ whole genome shotgun (WGS) entry which is preliminary data.</text>
</comment>
<dbReference type="AlphaFoldDB" id="X1EEN5"/>
<gene>
    <name evidence="1" type="ORF">S03H2_21676</name>
</gene>
<protein>
    <submittedName>
        <fullName evidence="1">Uncharacterized protein</fullName>
    </submittedName>
</protein>
<sequence length="32" mass="3619">SEEGKNPIKSIKKLTKNKILILFIVVQPILTL</sequence>
<reference evidence="1" key="1">
    <citation type="journal article" date="2014" name="Front. Microbiol.">
        <title>High frequency of phylogenetically diverse reductive dehalogenase-homologous genes in deep subseafloor sedimentary metagenomes.</title>
        <authorList>
            <person name="Kawai M."/>
            <person name="Futagami T."/>
            <person name="Toyoda A."/>
            <person name="Takaki Y."/>
            <person name="Nishi S."/>
            <person name="Hori S."/>
            <person name="Arai W."/>
            <person name="Tsubouchi T."/>
            <person name="Morono Y."/>
            <person name="Uchiyama I."/>
            <person name="Ito T."/>
            <person name="Fujiyama A."/>
            <person name="Inagaki F."/>
            <person name="Takami H."/>
        </authorList>
    </citation>
    <scope>NUCLEOTIDE SEQUENCE</scope>
    <source>
        <strain evidence="1">Expedition CK06-06</strain>
    </source>
</reference>
<organism evidence="1">
    <name type="scientific">marine sediment metagenome</name>
    <dbReference type="NCBI Taxonomy" id="412755"/>
    <lineage>
        <taxon>unclassified sequences</taxon>
        <taxon>metagenomes</taxon>
        <taxon>ecological metagenomes</taxon>
    </lineage>
</organism>
<evidence type="ECO:0000313" key="1">
    <source>
        <dbReference type="EMBL" id="GAH31751.1"/>
    </source>
</evidence>
<dbReference type="EMBL" id="BARU01011569">
    <property type="protein sequence ID" value="GAH31751.1"/>
    <property type="molecule type" value="Genomic_DNA"/>
</dbReference>
<proteinExistence type="predicted"/>
<feature type="non-terminal residue" evidence="1">
    <location>
        <position position="1"/>
    </location>
</feature>
<accession>X1EEN5</accession>
<name>X1EEN5_9ZZZZ</name>